<dbReference type="AlphaFoldDB" id="A0A7X5X7L3"/>
<dbReference type="EMBL" id="JAALLH010000001">
    <property type="protein sequence ID" value="NIY68114.1"/>
    <property type="molecule type" value="Genomic_DNA"/>
</dbReference>
<sequence>MPSAGWVADLTDEELEGLVGATLMLAHNFRTDTGLLMRVEDGGLFLFWSDESDPVTYPRSGTSFTRVQGTPLRPAFARALAFRWEWAERLRSLPDGSGSLTAQTRYDAALADYESGLPAVFENLLKELTA</sequence>
<reference evidence="1 2" key="1">
    <citation type="submission" date="2020-02" db="EMBL/GenBank/DDBJ databases">
        <title>Streptomyces malaysiensis DSM14702 (JHCC583434, PFL_A843) Genome sequencing and assembly.</title>
        <authorList>
            <person name="Samborskyy M."/>
        </authorList>
    </citation>
    <scope>NUCLEOTIDE SEQUENCE [LARGE SCALE GENOMIC DNA]</scope>
    <source>
        <strain evidence="1 2">DSM 14702</strain>
    </source>
</reference>
<dbReference type="Proteomes" id="UP000536624">
    <property type="component" value="Unassembled WGS sequence"/>
</dbReference>
<evidence type="ECO:0000313" key="2">
    <source>
        <dbReference type="Proteomes" id="UP000536624"/>
    </source>
</evidence>
<comment type="caution">
    <text evidence="1">The sequence shown here is derived from an EMBL/GenBank/DDBJ whole genome shotgun (WGS) entry which is preliminary data.</text>
</comment>
<gene>
    <name evidence="1" type="ORF">SMALB_6196</name>
</gene>
<proteinExistence type="predicted"/>
<protein>
    <submittedName>
        <fullName evidence="1">Uncharacterized protein</fullName>
    </submittedName>
</protein>
<evidence type="ECO:0000313" key="1">
    <source>
        <dbReference type="EMBL" id="NIY68114.1"/>
    </source>
</evidence>
<name>A0A7X5X7L3_STRMQ</name>
<organism evidence="1 2">
    <name type="scientific">Streptomyces malaysiensis</name>
    <dbReference type="NCBI Taxonomy" id="92644"/>
    <lineage>
        <taxon>Bacteria</taxon>
        <taxon>Bacillati</taxon>
        <taxon>Actinomycetota</taxon>
        <taxon>Actinomycetes</taxon>
        <taxon>Kitasatosporales</taxon>
        <taxon>Streptomycetaceae</taxon>
        <taxon>Streptomyces</taxon>
        <taxon>Streptomyces violaceusniger group</taxon>
    </lineage>
</organism>
<accession>A0A7X5X7L3</accession>